<evidence type="ECO:0000313" key="1">
    <source>
        <dbReference type="EMBL" id="QCX37445.1"/>
    </source>
</evidence>
<gene>
    <name evidence="1" type="ORF">FF125_02970</name>
</gene>
<accession>A0A5B7TM03</accession>
<dbReference type="RefSeq" id="WP_138948381.1">
    <property type="nucleotide sequence ID" value="NZ_CP040749.1"/>
</dbReference>
<sequence>MQDNYIYVENVKESDLLKALQDLANLYSNTGFTDEINLYRKKDNSDLYSIVFTNLPDFDRFSYFVNCLYLPIELDNFEPKIRGFYQVKNITDDLVFKTGNWIQLFMTKNDTGVDEVSVANEINENYNFDFGGHVKKLNKKLETYHFIELDLNDYYFVKVIKPNKKMKSTNLELKPWWKFW</sequence>
<name>A0A5B7TM03_9FLAO</name>
<proteinExistence type="predicted"/>
<protein>
    <submittedName>
        <fullName evidence="1">Uncharacterized protein</fullName>
    </submittedName>
</protein>
<keyword evidence="2" id="KW-1185">Reference proteome</keyword>
<dbReference type="KEGG" id="fbe:FF125_02970"/>
<organism evidence="1 2">
    <name type="scientific">Aureibaculum algae</name>
    <dbReference type="NCBI Taxonomy" id="2584122"/>
    <lineage>
        <taxon>Bacteria</taxon>
        <taxon>Pseudomonadati</taxon>
        <taxon>Bacteroidota</taxon>
        <taxon>Flavobacteriia</taxon>
        <taxon>Flavobacteriales</taxon>
        <taxon>Flavobacteriaceae</taxon>
        <taxon>Aureibaculum</taxon>
    </lineage>
</organism>
<reference evidence="1 2" key="1">
    <citation type="submission" date="2019-05" db="EMBL/GenBank/DDBJ databases">
        <title>Algicella ahnfeltiae gen. nov., sp. nov., a novel marine bacterium of the family Flavobacteriaceae isolated from a red alga.</title>
        <authorList>
            <person name="Nedashkovskaya O.I."/>
            <person name="Kukhlevskiy A.D."/>
            <person name="Kim S.-G."/>
            <person name="Zhukova N.V."/>
            <person name="Mikhailov V.V."/>
        </authorList>
    </citation>
    <scope>NUCLEOTIDE SEQUENCE [LARGE SCALE GENOMIC DNA]</scope>
    <source>
        <strain evidence="1 2">10Alg115</strain>
    </source>
</reference>
<dbReference type="AlphaFoldDB" id="A0A5B7TM03"/>
<dbReference type="OrthoDB" id="981005at2"/>
<evidence type="ECO:0000313" key="2">
    <source>
        <dbReference type="Proteomes" id="UP000306229"/>
    </source>
</evidence>
<dbReference type="Proteomes" id="UP000306229">
    <property type="component" value="Chromosome"/>
</dbReference>
<dbReference type="EMBL" id="CP040749">
    <property type="protein sequence ID" value="QCX37445.1"/>
    <property type="molecule type" value="Genomic_DNA"/>
</dbReference>